<protein>
    <submittedName>
        <fullName evidence="1">Head decoration protein</fullName>
    </submittedName>
</protein>
<accession>A0ABU4GBU1</accession>
<evidence type="ECO:0000313" key="1">
    <source>
        <dbReference type="EMBL" id="MDW0113770.1"/>
    </source>
</evidence>
<dbReference type="RefSeq" id="WP_317944326.1">
    <property type="nucleotide sequence ID" value="NZ_JAUBDI010000010.1"/>
</dbReference>
<reference evidence="1 2" key="1">
    <citation type="submission" date="2023-06" db="EMBL/GenBank/DDBJ databases">
        <title>Sporosarcina sp. nov., isolated from Korean traditional fermented seafood 'Jeotgal'.</title>
        <authorList>
            <person name="Yang A.I."/>
            <person name="Shin N.-R."/>
        </authorList>
    </citation>
    <scope>NUCLEOTIDE SEQUENCE [LARGE SCALE GENOMIC DNA]</scope>
    <source>
        <strain evidence="1 2">KCTC13119</strain>
    </source>
</reference>
<organism evidence="1 2">
    <name type="scientific">Sporosarcina saromensis</name>
    <dbReference type="NCBI Taxonomy" id="359365"/>
    <lineage>
        <taxon>Bacteria</taxon>
        <taxon>Bacillati</taxon>
        <taxon>Bacillota</taxon>
        <taxon>Bacilli</taxon>
        <taxon>Bacillales</taxon>
        <taxon>Caryophanaceae</taxon>
        <taxon>Sporosarcina</taxon>
    </lineage>
</organism>
<dbReference type="Proteomes" id="UP001282284">
    <property type="component" value="Unassembled WGS sequence"/>
</dbReference>
<evidence type="ECO:0000313" key="2">
    <source>
        <dbReference type="Proteomes" id="UP001282284"/>
    </source>
</evidence>
<keyword evidence="2" id="KW-1185">Reference proteome</keyword>
<sequence length="124" mass="13160">MNLQPQKAFEVHGEAEILASYEAIREVVNGITIDSAAVTAGGDGRKVILKGMPMSKMANGKYVPYNSAGIDGSENPSVILKHTVDVTDGDHVVGGYEMAKVISERLPVTVDAALIGKMPFIQFA</sequence>
<name>A0ABU4GBU1_9BACL</name>
<gene>
    <name evidence="1" type="ORF">QT711_11280</name>
</gene>
<proteinExistence type="predicted"/>
<dbReference type="EMBL" id="JAUBDI010000010">
    <property type="protein sequence ID" value="MDW0113770.1"/>
    <property type="molecule type" value="Genomic_DNA"/>
</dbReference>
<comment type="caution">
    <text evidence="1">The sequence shown here is derived from an EMBL/GenBank/DDBJ whole genome shotgun (WGS) entry which is preliminary data.</text>
</comment>